<protein>
    <submittedName>
        <fullName evidence="1">Uncharacterized protein</fullName>
    </submittedName>
</protein>
<accession>A0A8S2U956</accession>
<sequence>MNSDGQAVASKNAESGWVSWAWSYVPSVTTLFAEDDFPADVNDSNHVPIEQHINNESRSEETNLLTAINHHSHTPTPILFAGIELDRISLQYK</sequence>
<comment type="caution">
    <text evidence="1">The sequence shown here is derived from an EMBL/GenBank/DDBJ whole genome shotgun (WGS) entry which is preliminary data.</text>
</comment>
<gene>
    <name evidence="1" type="ORF">SMN809_LOCUS27316</name>
</gene>
<dbReference type="EMBL" id="CAJOBI010042178">
    <property type="protein sequence ID" value="CAF4329628.1"/>
    <property type="molecule type" value="Genomic_DNA"/>
</dbReference>
<evidence type="ECO:0000313" key="2">
    <source>
        <dbReference type="Proteomes" id="UP000676336"/>
    </source>
</evidence>
<name>A0A8S2U956_9BILA</name>
<dbReference type="AlphaFoldDB" id="A0A8S2U956"/>
<reference evidence="1" key="1">
    <citation type="submission" date="2021-02" db="EMBL/GenBank/DDBJ databases">
        <authorList>
            <person name="Nowell W R."/>
        </authorList>
    </citation>
    <scope>NUCLEOTIDE SEQUENCE</scope>
</reference>
<evidence type="ECO:0000313" key="1">
    <source>
        <dbReference type="EMBL" id="CAF4329628.1"/>
    </source>
</evidence>
<proteinExistence type="predicted"/>
<dbReference type="Proteomes" id="UP000676336">
    <property type="component" value="Unassembled WGS sequence"/>
</dbReference>
<feature type="non-terminal residue" evidence="1">
    <location>
        <position position="93"/>
    </location>
</feature>
<organism evidence="1 2">
    <name type="scientific">Rotaria magnacalcarata</name>
    <dbReference type="NCBI Taxonomy" id="392030"/>
    <lineage>
        <taxon>Eukaryota</taxon>
        <taxon>Metazoa</taxon>
        <taxon>Spiralia</taxon>
        <taxon>Gnathifera</taxon>
        <taxon>Rotifera</taxon>
        <taxon>Eurotatoria</taxon>
        <taxon>Bdelloidea</taxon>
        <taxon>Philodinida</taxon>
        <taxon>Philodinidae</taxon>
        <taxon>Rotaria</taxon>
    </lineage>
</organism>